<reference evidence="3" key="1">
    <citation type="submission" date="2023-10" db="EMBL/GenBank/DDBJ databases">
        <title>Genome assemblies of two species of porcelain crab, Petrolisthes cinctipes and Petrolisthes manimaculis (Anomura: Porcellanidae).</title>
        <authorList>
            <person name="Angst P."/>
        </authorList>
    </citation>
    <scope>NUCLEOTIDE SEQUENCE</scope>
    <source>
        <strain evidence="3">PB745_01</strain>
        <tissue evidence="3">Gill</tissue>
    </source>
</reference>
<dbReference type="Proteomes" id="UP001286313">
    <property type="component" value="Unassembled WGS sequence"/>
</dbReference>
<feature type="transmembrane region" description="Helical" evidence="2">
    <location>
        <begin position="524"/>
        <end position="547"/>
    </location>
</feature>
<evidence type="ECO:0000313" key="4">
    <source>
        <dbReference type="Proteomes" id="UP001286313"/>
    </source>
</evidence>
<feature type="transmembrane region" description="Helical" evidence="2">
    <location>
        <begin position="663"/>
        <end position="685"/>
    </location>
</feature>
<feature type="transmembrane region" description="Helical" evidence="2">
    <location>
        <begin position="553"/>
        <end position="573"/>
    </location>
</feature>
<organism evidence="3 4">
    <name type="scientific">Petrolisthes cinctipes</name>
    <name type="common">Flat porcelain crab</name>
    <dbReference type="NCBI Taxonomy" id="88211"/>
    <lineage>
        <taxon>Eukaryota</taxon>
        <taxon>Metazoa</taxon>
        <taxon>Ecdysozoa</taxon>
        <taxon>Arthropoda</taxon>
        <taxon>Crustacea</taxon>
        <taxon>Multicrustacea</taxon>
        <taxon>Malacostraca</taxon>
        <taxon>Eumalacostraca</taxon>
        <taxon>Eucarida</taxon>
        <taxon>Decapoda</taxon>
        <taxon>Pleocyemata</taxon>
        <taxon>Anomura</taxon>
        <taxon>Galatheoidea</taxon>
        <taxon>Porcellanidae</taxon>
        <taxon>Petrolisthes</taxon>
    </lineage>
</organism>
<keyword evidence="4" id="KW-1185">Reference proteome</keyword>
<feature type="transmembrane region" description="Helical" evidence="2">
    <location>
        <begin position="460"/>
        <end position="492"/>
    </location>
</feature>
<dbReference type="EMBL" id="JAWQEG010005400">
    <property type="protein sequence ID" value="KAK3858133.1"/>
    <property type="molecule type" value="Genomic_DNA"/>
</dbReference>
<evidence type="ECO:0000256" key="2">
    <source>
        <dbReference type="SAM" id="Phobius"/>
    </source>
</evidence>
<feature type="transmembrane region" description="Helical" evidence="2">
    <location>
        <begin position="722"/>
        <end position="745"/>
    </location>
</feature>
<dbReference type="Gene3D" id="1.20.1250.20">
    <property type="entry name" value="MFS general substrate transporter like domains"/>
    <property type="match status" value="1"/>
</dbReference>
<evidence type="ECO:0000313" key="3">
    <source>
        <dbReference type="EMBL" id="KAK3858133.1"/>
    </source>
</evidence>
<keyword evidence="2" id="KW-1133">Transmembrane helix</keyword>
<dbReference type="Pfam" id="PF07690">
    <property type="entry name" value="MFS_1"/>
    <property type="match status" value="1"/>
</dbReference>
<feature type="transmembrane region" description="Helical" evidence="2">
    <location>
        <begin position="697"/>
        <end position="716"/>
    </location>
</feature>
<dbReference type="InterPro" id="IPR050327">
    <property type="entry name" value="Proton-linked_MCT"/>
</dbReference>
<comment type="caution">
    <text evidence="3">The sequence shown here is derived from an EMBL/GenBank/DDBJ whole genome shotgun (WGS) entry which is preliminary data.</text>
</comment>
<feature type="transmembrane region" description="Helical" evidence="2">
    <location>
        <begin position="632"/>
        <end position="657"/>
    </location>
</feature>
<evidence type="ECO:0000256" key="1">
    <source>
        <dbReference type="SAM" id="MobiDB-lite"/>
    </source>
</evidence>
<sequence>MHVERKIVGDCNHGEGIDEVIIIESDETEKLNEKGHKVENYPKLVENNPRLAENNPRLAENNPKLVENNPRLVENNPGLVENNPRLVENNPGHVENNPAGLVENNPKLVENNPKLVENNPRLVENNPKLVENNPRLVESNPKLVESNPKLVESNPKLVENNPRLVENNPKLVEYNPKPVENNPRLVANDTSGNANVDEIDKLRFQSDTNHDINIPTIHQTDLDNIKVDCNGDNNVVIVLVAPDGGWGWMVTVGCFIITGDGGVGDGEVDGGVGDGEGGGGGSDGEGGGKGVGGVGGGKGVGGVVWVMVRVLEVWVMEVWVMVRVVEATVGDGKGGGGVGDGKGVGGVGDGKGGGGVGDGKGGGGVGDGKGGGGVGDGKGDGGVGDGKGDGGVGDGKGGGGVGDGKGDGGVGDGESGGGGSDGEGDGEGGGGGSDGEGGGGGSDGGGNVAPIGKEVGERMVAILGGLISALAIMLTAFANSVISLLLCFSVVAGEMICGSFGSSLAVGSCFPTLAIYFNKRRGLANAFLMAGISIGQLVNAPLIRYLQEEYGNFGAILIVGAIILHTCVGAALFQPVQWHLKPVPRNEMDPNELNPVTTTRTDFKHSGGLFNTLGRIVTGTIRDLQILKQRRALLIALIGAFSLNSHFNFIAMVPFAMQDAGHSLSWAAWVVSATALTNTLSRILVSIMADHPKFPLRAVYVFGIITITLSIIGWTFLMKETWPGMVVMAMFGCGVGIVMGLHNLAMVHIVGVANIKAMYAVNNVIVGLGFIIIGPLVGMVRDMTESYAVSMCVLAGVMSVCVLLWCLMPAAVARDIRNATSES</sequence>
<feature type="compositionally biased region" description="Gly residues" evidence="1">
    <location>
        <begin position="332"/>
        <end position="447"/>
    </location>
</feature>
<feature type="region of interest" description="Disordered" evidence="1">
    <location>
        <begin position="332"/>
        <end position="449"/>
    </location>
</feature>
<dbReference type="InterPro" id="IPR011701">
    <property type="entry name" value="MFS"/>
</dbReference>
<feature type="transmembrane region" description="Helical" evidence="2">
    <location>
        <begin position="757"/>
        <end position="780"/>
    </location>
</feature>
<proteinExistence type="predicted"/>
<dbReference type="PANTHER" id="PTHR11360">
    <property type="entry name" value="MONOCARBOXYLATE TRANSPORTER"/>
    <property type="match status" value="1"/>
</dbReference>
<accession>A0AAE1ENE0</accession>
<dbReference type="InterPro" id="IPR036259">
    <property type="entry name" value="MFS_trans_sf"/>
</dbReference>
<feature type="region of interest" description="Disordered" evidence="1">
    <location>
        <begin position="267"/>
        <end position="293"/>
    </location>
</feature>
<protein>
    <submittedName>
        <fullName evidence="3">Uncharacterized protein</fullName>
    </submittedName>
</protein>
<dbReference type="SUPFAM" id="SSF103473">
    <property type="entry name" value="MFS general substrate transporter"/>
    <property type="match status" value="1"/>
</dbReference>
<feature type="transmembrane region" description="Helical" evidence="2">
    <location>
        <begin position="786"/>
        <end position="807"/>
    </location>
</feature>
<dbReference type="PRINTS" id="PR01228">
    <property type="entry name" value="EGGSHELL"/>
</dbReference>
<dbReference type="AlphaFoldDB" id="A0AAE1ENE0"/>
<gene>
    <name evidence="3" type="ORF">Pcinc_035657</name>
</gene>
<keyword evidence="2" id="KW-0812">Transmembrane</keyword>
<name>A0AAE1ENE0_PETCI</name>
<dbReference type="GO" id="GO:0008028">
    <property type="term" value="F:monocarboxylic acid transmembrane transporter activity"/>
    <property type="evidence" value="ECO:0007669"/>
    <property type="project" value="TreeGrafter"/>
</dbReference>
<feature type="transmembrane region" description="Helical" evidence="2">
    <location>
        <begin position="498"/>
        <end position="517"/>
    </location>
</feature>
<dbReference type="PANTHER" id="PTHR11360:SF306">
    <property type="entry name" value="RE01051P"/>
    <property type="match status" value="1"/>
</dbReference>
<keyword evidence="2" id="KW-0472">Membrane</keyword>